<dbReference type="EMBL" id="ATBP01002197">
    <property type="protein sequence ID" value="ETR66152.1"/>
    <property type="molecule type" value="Genomic_DNA"/>
</dbReference>
<protein>
    <recommendedName>
        <fullName evidence="3">HNH nuclease domain-containing protein</fullName>
    </recommendedName>
</protein>
<dbReference type="Proteomes" id="UP000189670">
    <property type="component" value="Unassembled WGS sequence"/>
</dbReference>
<evidence type="ECO:0000313" key="1">
    <source>
        <dbReference type="EMBL" id="ETR66152.1"/>
    </source>
</evidence>
<evidence type="ECO:0000313" key="2">
    <source>
        <dbReference type="Proteomes" id="UP000189670"/>
    </source>
</evidence>
<comment type="caution">
    <text evidence="1">The sequence shown here is derived from an EMBL/GenBank/DDBJ whole genome shotgun (WGS) entry which is preliminary data.</text>
</comment>
<evidence type="ECO:0008006" key="3">
    <source>
        <dbReference type="Google" id="ProtNLM"/>
    </source>
</evidence>
<proteinExistence type="predicted"/>
<accession>A0A1V1NU84</accession>
<gene>
    <name evidence="1" type="ORF">OMM_13177</name>
</gene>
<dbReference type="AlphaFoldDB" id="A0A1V1NU84"/>
<name>A0A1V1NU84_9BACT</name>
<reference evidence="2" key="1">
    <citation type="submission" date="2012-11" db="EMBL/GenBank/DDBJ databases">
        <authorList>
            <person name="Lucero-Rivera Y.E."/>
            <person name="Tovar-Ramirez D."/>
        </authorList>
    </citation>
    <scope>NUCLEOTIDE SEQUENCE [LARGE SCALE GENOMIC DNA]</scope>
    <source>
        <strain evidence="2">Araruama</strain>
    </source>
</reference>
<sequence>MSFDIGFDMRTYMLLEEQNFQCAYTEIRIEPEQSHIDHFKKKSLFPDLTFNWNNLLTSSNYDFYGARFKDKQIKKEQY</sequence>
<organism evidence="1 2">
    <name type="scientific">Candidatus Magnetoglobus multicellularis str. Araruama</name>
    <dbReference type="NCBI Taxonomy" id="890399"/>
    <lineage>
        <taxon>Bacteria</taxon>
        <taxon>Pseudomonadati</taxon>
        <taxon>Thermodesulfobacteriota</taxon>
        <taxon>Desulfobacteria</taxon>
        <taxon>Desulfobacterales</taxon>
        <taxon>Desulfobacteraceae</taxon>
        <taxon>Candidatus Magnetoglobus</taxon>
    </lineage>
</organism>